<dbReference type="EMBL" id="CAJOBZ010000002">
    <property type="protein sequence ID" value="CAF4764482.1"/>
    <property type="molecule type" value="Genomic_DNA"/>
</dbReference>
<accession>A0A821M9Y4</accession>
<evidence type="ECO:0000313" key="2">
    <source>
        <dbReference type="EMBL" id="CAF4764482.1"/>
    </source>
</evidence>
<feature type="transmembrane region" description="Helical" evidence="1">
    <location>
        <begin position="12"/>
        <end position="30"/>
    </location>
</feature>
<keyword evidence="1" id="KW-1133">Transmembrane helix</keyword>
<evidence type="ECO:0000256" key="1">
    <source>
        <dbReference type="SAM" id="Phobius"/>
    </source>
</evidence>
<protein>
    <submittedName>
        <fullName evidence="2">Uncharacterized protein</fullName>
    </submittedName>
</protein>
<gene>
    <name evidence="2" type="ORF">PMACD_LOCUS1488</name>
</gene>
<keyword evidence="3" id="KW-1185">Reference proteome</keyword>
<name>A0A821M9Y4_9NEOP</name>
<dbReference type="OrthoDB" id="7477382at2759"/>
<evidence type="ECO:0000313" key="3">
    <source>
        <dbReference type="Proteomes" id="UP000663880"/>
    </source>
</evidence>
<dbReference type="Proteomes" id="UP000663880">
    <property type="component" value="Unassembled WGS sequence"/>
</dbReference>
<proteinExistence type="predicted"/>
<keyword evidence="1" id="KW-0472">Membrane</keyword>
<keyword evidence="1" id="KW-0812">Transmembrane</keyword>
<dbReference type="AlphaFoldDB" id="A0A821M9Y4"/>
<reference evidence="2" key="1">
    <citation type="submission" date="2021-02" db="EMBL/GenBank/DDBJ databases">
        <authorList>
            <person name="Steward A R."/>
        </authorList>
    </citation>
    <scope>NUCLEOTIDE SEQUENCE</scope>
</reference>
<sequence>MLKDISTKENNAVYSTYVLSLYNLFILIYISQSENLMYPPTWDNLVKLEDTINVKSYMIDRKITFVLEVALITNSTYSNKILANKSLRKIISAHKKTGAPYPETTCIEELMTFKENPSNCDQNTVIIEERSYTENMSSERIPSIKLLELQSTVNSKENQNPVNLQGMELSDR</sequence>
<organism evidence="2 3">
    <name type="scientific">Pieris macdunnoughi</name>
    <dbReference type="NCBI Taxonomy" id="345717"/>
    <lineage>
        <taxon>Eukaryota</taxon>
        <taxon>Metazoa</taxon>
        <taxon>Ecdysozoa</taxon>
        <taxon>Arthropoda</taxon>
        <taxon>Hexapoda</taxon>
        <taxon>Insecta</taxon>
        <taxon>Pterygota</taxon>
        <taxon>Neoptera</taxon>
        <taxon>Endopterygota</taxon>
        <taxon>Lepidoptera</taxon>
        <taxon>Glossata</taxon>
        <taxon>Ditrysia</taxon>
        <taxon>Papilionoidea</taxon>
        <taxon>Pieridae</taxon>
        <taxon>Pierinae</taxon>
        <taxon>Pieris</taxon>
    </lineage>
</organism>
<comment type="caution">
    <text evidence="2">The sequence shown here is derived from an EMBL/GenBank/DDBJ whole genome shotgun (WGS) entry which is preliminary data.</text>
</comment>